<evidence type="ECO:0000313" key="5">
    <source>
        <dbReference type="EMBL" id="CAK9438131.1"/>
    </source>
</evidence>
<dbReference type="PANTHER" id="PTHR35859:SF1">
    <property type="entry name" value="NONSELECTIVE CATION CHANNEL PROTEIN"/>
    <property type="match status" value="1"/>
</dbReference>
<feature type="transmembrane region" description="Helical" evidence="2">
    <location>
        <begin position="376"/>
        <end position="394"/>
    </location>
</feature>
<sequence>MDLEENNPLLAPSQADTDNEGSIYGENLHCPNSRQTFRICTNLKLLIDRVIPIVFDDKEITRSDSSILNEQVVNLAYKAAGGKGDGEEGTSSRKYRACLIFCLLKVCSWYWQQSEFELTDNELYSLRALASQTLAANLIERENSNDKYLFLSMLCHRYTICIDGEDSTPASALEMAVDMHSTIVIGSSGYQRCIKWLWRGWIVQSSTDPHSYVLYKGVASHSIRTHFNPARIKTPLYQNILEVFFSFVYLALFTIVLNTHFSNMTDLDGFEIAFYLFTLGYIWDEMVKCYHVGWNYIGFWNVFNDSMYTIICIAVAFRLLSVTSTGHLRDKYDEMSYRVLSCAAPLMWTRLLLYLDAQKFVGAMIVVLQVMMKESVLFFVLLFVVIVGFMQGFIGLDSSDGKNEATRKIFISLLKAVIGDSNFADMGKLVPPYASILYYCYQFLLSVILMNILIALYSTAYAAVVENATNEYFALIAQKTLRYIRAPDQNIYVPPLNHIEVLMTPFGWVLSQERFKDLNFYVMLVIYSPLLLYITSEELNTARRISYNRYKGLPDDANEIDTEWDLTDGFGDGTLNPDFSESTDSNSPQESIRERSSEINQELALQREGERQDPEFLVNMNGFDHEIDKVVKPVKEASRVGMSWEIYDLYKKIDKLTQLVELVVEEKQDLKARKKPTEEKPSQGKKTADTEAGG</sequence>
<evidence type="ECO:0000313" key="6">
    <source>
        <dbReference type="Proteomes" id="UP001497383"/>
    </source>
</evidence>
<feature type="transmembrane region" description="Helical" evidence="2">
    <location>
        <begin position="518"/>
        <end position="536"/>
    </location>
</feature>
<feature type="transmembrane region" description="Helical" evidence="2">
    <location>
        <begin position="240"/>
        <end position="261"/>
    </location>
</feature>
<evidence type="ECO:0000259" key="4">
    <source>
        <dbReference type="Pfam" id="PF23317"/>
    </source>
</evidence>
<name>A0ABP0ZK14_9ASCO</name>
<dbReference type="InterPro" id="IPR056336">
    <property type="entry name" value="YVC1_C"/>
</dbReference>
<dbReference type="GeneID" id="92207629"/>
<dbReference type="InterPro" id="IPR052971">
    <property type="entry name" value="TRP_calcium_channel"/>
</dbReference>
<evidence type="ECO:0000256" key="1">
    <source>
        <dbReference type="SAM" id="MobiDB-lite"/>
    </source>
</evidence>
<evidence type="ECO:0008006" key="7">
    <source>
        <dbReference type="Google" id="ProtNLM"/>
    </source>
</evidence>
<gene>
    <name evidence="5" type="ORF">LODBEIA_P24330</name>
</gene>
<feature type="domain" description="YVC1 N-terminal linker helical" evidence="3">
    <location>
        <begin position="37"/>
        <end position="227"/>
    </location>
</feature>
<evidence type="ECO:0000259" key="3">
    <source>
        <dbReference type="Pfam" id="PF23190"/>
    </source>
</evidence>
<feature type="region of interest" description="Disordered" evidence="1">
    <location>
        <begin position="575"/>
        <end position="598"/>
    </location>
</feature>
<feature type="transmembrane region" description="Helical" evidence="2">
    <location>
        <begin position="296"/>
        <end position="317"/>
    </location>
</feature>
<feature type="compositionally biased region" description="Polar residues" evidence="1">
    <location>
        <begin position="577"/>
        <end position="590"/>
    </location>
</feature>
<reference evidence="5 6" key="1">
    <citation type="submission" date="2024-03" db="EMBL/GenBank/DDBJ databases">
        <authorList>
            <person name="Brejova B."/>
        </authorList>
    </citation>
    <scope>NUCLEOTIDE SEQUENCE [LARGE SCALE GENOMIC DNA]</scope>
    <source>
        <strain evidence="5 6">CBS 14171</strain>
    </source>
</reference>
<keyword evidence="2" id="KW-1133">Transmembrane helix</keyword>
<dbReference type="Pfam" id="PF23190">
    <property type="entry name" value="LHD_TRPY1"/>
    <property type="match status" value="1"/>
</dbReference>
<feature type="region of interest" description="Disordered" evidence="1">
    <location>
        <begin position="667"/>
        <end position="694"/>
    </location>
</feature>
<accession>A0ABP0ZK14</accession>
<feature type="domain" description="Calcium channel YVC1-like C-terminal transmembrane" evidence="4">
    <location>
        <begin position="248"/>
        <end position="538"/>
    </location>
</feature>
<feature type="transmembrane region" description="Helical" evidence="2">
    <location>
        <begin position="337"/>
        <end position="355"/>
    </location>
</feature>
<dbReference type="Proteomes" id="UP001497383">
    <property type="component" value="Chromosome 3"/>
</dbReference>
<dbReference type="EMBL" id="OZ022407">
    <property type="protein sequence ID" value="CAK9438131.1"/>
    <property type="molecule type" value="Genomic_DNA"/>
</dbReference>
<keyword evidence="6" id="KW-1185">Reference proteome</keyword>
<evidence type="ECO:0000256" key="2">
    <source>
        <dbReference type="SAM" id="Phobius"/>
    </source>
</evidence>
<keyword evidence="2" id="KW-0812">Transmembrane</keyword>
<dbReference type="PANTHER" id="PTHR35859">
    <property type="entry name" value="NONSELECTIVE CATION CHANNEL PROTEIN"/>
    <property type="match status" value="1"/>
</dbReference>
<protein>
    <recommendedName>
        <fullName evidence="7">Calcium channel YVC1</fullName>
    </recommendedName>
</protein>
<dbReference type="Pfam" id="PF23317">
    <property type="entry name" value="YVC1_C"/>
    <property type="match status" value="1"/>
</dbReference>
<proteinExistence type="predicted"/>
<dbReference type="InterPro" id="IPR056337">
    <property type="entry name" value="LHD_YVC1"/>
</dbReference>
<organism evidence="5 6">
    <name type="scientific">Lodderomyces beijingensis</name>
    <dbReference type="NCBI Taxonomy" id="1775926"/>
    <lineage>
        <taxon>Eukaryota</taxon>
        <taxon>Fungi</taxon>
        <taxon>Dikarya</taxon>
        <taxon>Ascomycota</taxon>
        <taxon>Saccharomycotina</taxon>
        <taxon>Pichiomycetes</taxon>
        <taxon>Debaryomycetaceae</taxon>
        <taxon>Candida/Lodderomyces clade</taxon>
        <taxon>Lodderomyces</taxon>
    </lineage>
</organism>
<dbReference type="RefSeq" id="XP_066829371.1">
    <property type="nucleotide sequence ID" value="XM_066972432.1"/>
</dbReference>
<feature type="transmembrane region" description="Helical" evidence="2">
    <location>
        <begin position="436"/>
        <end position="457"/>
    </location>
</feature>
<keyword evidence="2" id="KW-0472">Membrane</keyword>